<dbReference type="InterPro" id="IPR035126">
    <property type="entry name" value="SCVP"/>
</dbReference>
<dbReference type="EMBL" id="CADEPM010000001">
    <property type="protein sequence ID" value="CAB3399065.1"/>
    <property type="molecule type" value="Genomic_DNA"/>
</dbReference>
<dbReference type="PANTHER" id="PTHR36955:SF1">
    <property type="entry name" value="SECRETED NEMATODE CLADE V PROTEIN GENE FAMILY"/>
    <property type="match status" value="1"/>
</dbReference>
<dbReference type="PANTHER" id="PTHR36955">
    <property type="entry name" value="SECRETED NEMATODE CLADE V PROTEIN GENE FAMILY"/>
    <property type="match status" value="1"/>
</dbReference>
<keyword evidence="2" id="KW-1185">Reference proteome</keyword>
<comment type="caution">
    <text evidence="1">The sequence shown here is derived from an EMBL/GenBank/DDBJ whole genome shotgun (WGS) entry which is preliminary data.</text>
</comment>
<dbReference type="Pfam" id="PF17619">
    <property type="entry name" value="SCVP"/>
    <property type="match status" value="1"/>
</dbReference>
<gene>
    <name evidence="1" type="ORF">CBOVIS_LOCUS2256</name>
</gene>
<dbReference type="OrthoDB" id="5776926at2759"/>
<dbReference type="Proteomes" id="UP000494206">
    <property type="component" value="Unassembled WGS sequence"/>
</dbReference>
<name>A0A8S1EE39_9PELO</name>
<evidence type="ECO:0000313" key="2">
    <source>
        <dbReference type="Proteomes" id="UP000494206"/>
    </source>
</evidence>
<proteinExistence type="predicted"/>
<dbReference type="AlphaFoldDB" id="A0A8S1EE39"/>
<protein>
    <submittedName>
        <fullName evidence="1">Uncharacterized protein</fullName>
    </submittedName>
</protein>
<evidence type="ECO:0000313" key="1">
    <source>
        <dbReference type="EMBL" id="CAB3399065.1"/>
    </source>
</evidence>
<accession>A0A8S1EE39</accession>
<organism evidence="1 2">
    <name type="scientific">Caenorhabditis bovis</name>
    <dbReference type="NCBI Taxonomy" id="2654633"/>
    <lineage>
        <taxon>Eukaryota</taxon>
        <taxon>Metazoa</taxon>
        <taxon>Ecdysozoa</taxon>
        <taxon>Nematoda</taxon>
        <taxon>Chromadorea</taxon>
        <taxon>Rhabditida</taxon>
        <taxon>Rhabditina</taxon>
        <taxon>Rhabditomorpha</taxon>
        <taxon>Rhabditoidea</taxon>
        <taxon>Rhabditidae</taxon>
        <taxon>Peloderinae</taxon>
        <taxon>Caenorhabditis</taxon>
    </lineage>
</organism>
<sequence>MPFFAQTALAEDRTLTGSSEDQHGSGEYPQISVEIVSARSFDPEKNASNLKIVKDTIDNYSKSEGIRYPSDNIKQSVQNHGGKFAVLFETEDAKCDEVLRFINGAKKHSNEVVYAILNCEGQPSQII</sequence>
<reference evidence="1 2" key="1">
    <citation type="submission" date="2020-04" db="EMBL/GenBank/DDBJ databases">
        <authorList>
            <person name="Laetsch R D."/>
            <person name="Stevens L."/>
            <person name="Kumar S."/>
            <person name="Blaxter L. M."/>
        </authorList>
    </citation>
    <scope>NUCLEOTIDE SEQUENCE [LARGE SCALE GENOMIC DNA]</scope>
</reference>